<dbReference type="VEuPathDB" id="FungiDB:CC1G_05235"/>
<keyword evidence="3" id="KW-1185">Reference proteome</keyword>
<proteinExistence type="predicted"/>
<evidence type="ECO:0000256" key="1">
    <source>
        <dbReference type="SAM" id="MobiDB-lite"/>
    </source>
</evidence>
<accession>A8PCA0</accession>
<dbReference type="SUPFAM" id="SSF52047">
    <property type="entry name" value="RNI-like"/>
    <property type="match status" value="1"/>
</dbReference>
<evidence type="ECO:0000313" key="3">
    <source>
        <dbReference type="Proteomes" id="UP000001861"/>
    </source>
</evidence>
<gene>
    <name evidence="2" type="ORF">CC1G_05235</name>
</gene>
<dbReference type="OMA" id="CEEQEWV"/>
<feature type="compositionally biased region" description="Acidic residues" evidence="1">
    <location>
        <begin position="471"/>
        <end position="480"/>
    </location>
</feature>
<dbReference type="GeneID" id="6016985"/>
<name>A8PCA0_COPC7</name>
<dbReference type="KEGG" id="cci:CC1G_05235"/>
<organism evidence="2 3">
    <name type="scientific">Coprinopsis cinerea (strain Okayama-7 / 130 / ATCC MYA-4618 / FGSC 9003)</name>
    <name type="common">Inky cap fungus</name>
    <name type="synonym">Hormographiella aspergillata</name>
    <dbReference type="NCBI Taxonomy" id="240176"/>
    <lineage>
        <taxon>Eukaryota</taxon>
        <taxon>Fungi</taxon>
        <taxon>Dikarya</taxon>
        <taxon>Basidiomycota</taxon>
        <taxon>Agaricomycotina</taxon>
        <taxon>Agaricomycetes</taxon>
        <taxon>Agaricomycetidae</taxon>
        <taxon>Agaricales</taxon>
        <taxon>Agaricineae</taxon>
        <taxon>Psathyrellaceae</taxon>
        <taxon>Coprinopsis</taxon>
    </lineage>
</organism>
<evidence type="ECO:0000313" key="2">
    <source>
        <dbReference type="EMBL" id="EAU81405.1"/>
    </source>
</evidence>
<dbReference type="AlphaFoldDB" id="A8PCA0"/>
<dbReference type="RefSeq" id="XP_001840349.1">
    <property type="nucleotide sequence ID" value="XM_001840297.1"/>
</dbReference>
<dbReference type="InParanoid" id="A8PCA0"/>
<protein>
    <recommendedName>
        <fullName evidence="4">F-box domain-containing protein</fullName>
    </recommendedName>
</protein>
<dbReference type="EMBL" id="AACS02000011">
    <property type="protein sequence ID" value="EAU81405.1"/>
    <property type="molecule type" value="Genomic_DNA"/>
</dbReference>
<evidence type="ECO:0008006" key="4">
    <source>
        <dbReference type="Google" id="ProtNLM"/>
    </source>
</evidence>
<reference evidence="2 3" key="1">
    <citation type="journal article" date="2010" name="Proc. Natl. Acad. Sci. U.S.A.">
        <title>Insights into evolution of multicellular fungi from the assembled chromosomes of the mushroom Coprinopsis cinerea (Coprinus cinereus).</title>
        <authorList>
            <person name="Stajich J.E."/>
            <person name="Wilke S.K."/>
            <person name="Ahren D."/>
            <person name="Au C.H."/>
            <person name="Birren B.W."/>
            <person name="Borodovsky M."/>
            <person name="Burns C."/>
            <person name="Canback B."/>
            <person name="Casselton L.A."/>
            <person name="Cheng C.K."/>
            <person name="Deng J."/>
            <person name="Dietrich F.S."/>
            <person name="Fargo D.C."/>
            <person name="Farman M.L."/>
            <person name="Gathman A.C."/>
            <person name="Goldberg J."/>
            <person name="Guigo R."/>
            <person name="Hoegger P.J."/>
            <person name="Hooker J.B."/>
            <person name="Huggins A."/>
            <person name="James T.Y."/>
            <person name="Kamada T."/>
            <person name="Kilaru S."/>
            <person name="Kodira C."/>
            <person name="Kues U."/>
            <person name="Kupfer D."/>
            <person name="Kwan H.S."/>
            <person name="Lomsadze A."/>
            <person name="Li W."/>
            <person name="Lilly W.W."/>
            <person name="Ma L.J."/>
            <person name="Mackey A.J."/>
            <person name="Manning G."/>
            <person name="Martin F."/>
            <person name="Muraguchi H."/>
            <person name="Natvig D.O."/>
            <person name="Palmerini H."/>
            <person name="Ramesh M.A."/>
            <person name="Rehmeyer C.J."/>
            <person name="Roe B.A."/>
            <person name="Shenoy N."/>
            <person name="Stanke M."/>
            <person name="Ter-Hovhannisyan V."/>
            <person name="Tunlid A."/>
            <person name="Velagapudi R."/>
            <person name="Vision T.J."/>
            <person name="Zeng Q."/>
            <person name="Zolan M.E."/>
            <person name="Pukkila P.J."/>
        </authorList>
    </citation>
    <scope>NUCLEOTIDE SEQUENCE [LARGE SCALE GENOMIC DNA]</scope>
    <source>
        <strain evidence="3">Okayama-7 / 130 / ATCC MYA-4618 / FGSC 9003</strain>
    </source>
</reference>
<comment type="caution">
    <text evidence="2">The sequence shown here is derived from an EMBL/GenBank/DDBJ whole genome shotgun (WGS) entry which is preliminary data.</text>
</comment>
<sequence>MSRTAGISNIPQEILEEILDLLGPEFWKAGSLISNAFRDACQRRIFSKISFGHFDFGANQAEARETAKLQSLLNVLDNSRRLARYVRFLNVRLHSGKSETLLAHLFHRSFPLLVNLEQFDGEAFGPSIDLSALSKLNYDATLPKMRQIFLRGFTTFPPRFLAQFPNLQFLDLVQVGFGQIDEQDEIVGQSKTSSDALERPKPRVWRVKPWKPVDFQRFFTAAFKDARFSHQVVSSNLTALTLDCWEYCRDCEEQEWVQSHQAFYDFLVSCSGTLERLHIAFNWYHLGTLTRLTNNSPIPFKNLEEVYFNIPVDWETLAVRDVDDGAPSNISVATPWLKQLSSLPSLQTLYLHINLVGSFDIGSVDLARLQPIVGTLRDLKSHWLTLPDLPFIHLAFSLRTELISDRDRAFVQAELSEFINTGKLKVHSWEEPHDVDQAWAYGNHEFRKPYFYRPLQRGSSIGIPYTRGDYGEDSEDDSKDSEDVKGSGDSEDDEV</sequence>
<feature type="region of interest" description="Disordered" evidence="1">
    <location>
        <begin position="463"/>
        <end position="495"/>
    </location>
</feature>
<dbReference type="Proteomes" id="UP000001861">
    <property type="component" value="Unassembled WGS sequence"/>
</dbReference>